<feature type="transmembrane region" description="Helical" evidence="6">
    <location>
        <begin position="247"/>
        <end position="263"/>
    </location>
</feature>
<dbReference type="EMBL" id="JABAIM010000001">
    <property type="protein sequence ID" value="NLR73823.1"/>
    <property type="molecule type" value="Genomic_DNA"/>
</dbReference>
<feature type="domain" description="EamA" evidence="7">
    <location>
        <begin position="153"/>
        <end position="286"/>
    </location>
</feature>
<evidence type="ECO:0000256" key="3">
    <source>
        <dbReference type="ARBA" id="ARBA00022692"/>
    </source>
</evidence>
<dbReference type="InterPro" id="IPR000620">
    <property type="entry name" value="EamA_dom"/>
</dbReference>
<organism evidence="8 9">
    <name type="scientific">Leeia aquatica</name>
    <dbReference type="NCBI Taxonomy" id="2725557"/>
    <lineage>
        <taxon>Bacteria</taxon>
        <taxon>Pseudomonadati</taxon>
        <taxon>Pseudomonadota</taxon>
        <taxon>Betaproteobacteria</taxon>
        <taxon>Neisseriales</taxon>
        <taxon>Leeiaceae</taxon>
        <taxon>Leeia</taxon>
    </lineage>
</organism>
<feature type="transmembrane region" description="Helical" evidence="6">
    <location>
        <begin position="12"/>
        <end position="30"/>
    </location>
</feature>
<dbReference type="GO" id="GO:0016020">
    <property type="term" value="C:membrane"/>
    <property type="evidence" value="ECO:0007669"/>
    <property type="project" value="UniProtKB-SubCell"/>
</dbReference>
<keyword evidence="3 6" id="KW-0812">Transmembrane</keyword>
<evidence type="ECO:0000259" key="7">
    <source>
        <dbReference type="Pfam" id="PF00892"/>
    </source>
</evidence>
<feature type="transmembrane region" description="Helical" evidence="6">
    <location>
        <begin position="152"/>
        <end position="171"/>
    </location>
</feature>
<name>A0A847S239_9NEIS</name>
<protein>
    <submittedName>
        <fullName evidence="8">DMT family transporter</fullName>
    </submittedName>
</protein>
<evidence type="ECO:0000256" key="1">
    <source>
        <dbReference type="ARBA" id="ARBA00004141"/>
    </source>
</evidence>
<feature type="domain" description="EamA" evidence="7">
    <location>
        <begin position="13"/>
        <end position="141"/>
    </location>
</feature>
<evidence type="ECO:0000256" key="4">
    <source>
        <dbReference type="ARBA" id="ARBA00022989"/>
    </source>
</evidence>
<feature type="transmembrane region" description="Helical" evidence="6">
    <location>
        <begin position="96"/>
        <end position="118"/>
    </location>
</feature>
<dbReference type="PANTHER" id="PTHR32322">
    <property type="entry name" value="INNER MEMBRANE TRANSPORTER"/>
    <property type="match status" value="1"/>
</dbReference>
<dbReference type="Proteomes" id="UP000587991">
    <property type="component" value="Unassembled WGS sequence"/>
</dbReference>
<evidence type="ECO:0000256" key="5">
    <source>
        <dbReference type="ARBA" id="ARBA00023136"/>
    </source>
</evidence>
<sequence>MPASRVLPRLAPFLFVLLWSTGFIFTKLGMPFAPPLTFLVIRFVLVVALLTPFILLAGVSWPRDWRVVAHVAVAGVLLHATYLGGVFSAIDHHVPAGLVALVAGLQPLVVNLIGAGLLKERPPARHWLGLALGLAGVLLVLSSKWGSGQFSLLGFALTVMAMLGMSVGTLYQKHFGGGLDFRITTLIQYLAATLVLLPLSLLETRPVVWTMQFGLAMAWLVLVLSLAAIFLLFWLIRQGEASKVSSLFYLVPPTTAVMASLILDEPLTALMLLGIGLAAAGVALVVMPSSC</sequence>
<gene>
    <name evidence="8" type="ORF">HF682_01450</name>
</gene>
<comment type="caution">
    <text evidence="8">The sequence shown here is derived from an EMBL/GenBank/DDBJ whole genome shotgun (WGS) entry which is preliminary data.</text>
</comment>
<evidence type="ECO:0000256" key="6">
    <source>
        <dbReference type="SAM" id="Phobius"/>
    </source>
</evidence>
<accession>A0A847S239</accession>
<feature type="transmembrane region" description="Helical" evidence="6">
    <location>
        <begin position="213"/>
        <end position="235"/>
    </location>
</feature>
<evidence type="ECO:0000313" key="8">
    <source>
        <dbReference type="EMBL" id="NLR73823.1"/>
    </source>
</evidence>
<comment type="similarity">
    <text evidence="2">Belongs to the EamA transporter family.</text>
</comment>
<keyword evidence="4 6" id="KW-1133">Transmembrane helix</keyword>
<dbReference type="Pfam" id="PF00892">
    <property type="entry name" value="EamA"/>
    <property type="match status" value="2"/>
</dbReference>
<comment type="subcellular location">
    <subcellularLocation>
        <location evidence="1">Membrane</location>
        <topology evidence="1">Multi-pass membrane protein</topology>
    </subcellularLocation>
</comment>
<evidence type="ECO:0000256" key="2">
    <source>
        <dbReference type="ARBA" id="ARBA00007362"/>
    </source>
</evidence>
<dbReference type="InterPro" id="IPR050638">
    <property type="entry name" value="AA-Vitamin_Transporters"/>
</dbReference>
<dbReference type="PANTHER" id="PTHR32322:SF2">
    <property type="entry name" value="EAMA DOMAIN-CONTAINING PROTEIN"/>
    <property type="match status" value="1"/>
</dbReference>
<dbReference type="RefSeq" id="WP_168875480.1">
    <property type="nucleotide sequence ID" value="NZ_JABAIM010000001.1"/>
</dbReference>
<dbReference type="Gene3D" id="1.10.3730.20">
    <property type="match status" value="2"/>
</dbReference>
<feature type="transmembrane region" description="Helical" evidence="6">
    <location>
        <begin position="67"/>
        <end position="90"/>
    </location>
</feature>
<feature type="transmembrane region" description="Helical" evidence="6">
    <location>
        <begin position="183"/>
        <end position="201"/>
    </location>
</feature>
<dbReference type="InterPro" id="IPR037185">
    <property type="entry name" value="EmrE-like"/>
</dbReference>
<feature type="transmembrane region" description="Helical" evidence="6">
    <location>
        <begin position="36"/>
        <end position="55"/>
    </location>
</feature>
<proteinExistence type="inferred from homology"/>
<keyword evidence="5 6" id="KW-0472">Membrane</keyword>
<feature type="transmembrane region" description="Helical" evidence="6">
    <location>
        <begin position="269"/>
        <end position="287"/>
    </location>
</feature>
<dbReference type="SUPFAM" id="SSF103481">
    <property type="entry name" value="Multidrug resistance efflux transporter EmrE"/>
    <property type="match status" value="2"/>
</dbReference>
<keyword evidence="9" id="KW-1185">Reference proteome</keyword>
<dbReference type="AlphaFoldDB" id="A0A847S239"/>
<evidence type="ECO:0000313" key="9">
    <source>
        <dbReference type="Proteomes" id="UP000587991"/>
    </source>
</evidence>
<feature type="transmembrane region" description="Helical" evidence="6">
    <location>
        <begin position="127"/>
        <end position="146"/>
    </location>
</feature>
<reference evidence="8 9" key="1">
    <citation type="submission" date="2020-04" db="EMBL/GenBank/DDBJ databases">
        <title>Draft genome of Leeia sp. IMCC25680.</title>
        <authorList>
            <person name="Song J."/>
            <person name="Cho J.-C."/>
        </authorList>
    </citation>
    <scope>NUCLEOTIDE SEQUENCE [LARGE SCALE GENOMIC DNA]</scope>
    <source>
        <strain evidence="8 9">IMCC25680</strain>
    </source>
</reference>